<dbReference type="Gene3D" id="3.40.190.150">
    <property type="entry name" value="Bordetella uptake gene, domain 1"/>
    <property type="match status" value="1"/>
</dbReference>
<dbReference type="SUPFAM" id="SSF53850">
    <property type="entry name" value="Periplasmic binding protein-like II"/>
    <property type="match status" value="1"/>
</dbReference>
<dbReference type="RefSeq" id="WP_377055308.1">
    <property type="nucleotide sequence ID" value="NZ_JBHLVZ010000084.1"/>
</dbReference>
<proteinExistence type="inferred from homology"/>
<dbReference type="InterPro" id="IPR042100">
    <property type="entry name" value="Bug_dom1"/>
</dbReference>
<protein>
    <submittedName>
        <fullName evidence="3">Bug family tripartite tricarboxylate transporter substrate binding protein</fullName>
    </submittedName>
</protein>
<dbReference type="Proteomes" id="UP001589789">
    <property type="component" value="Unassembled WGS sequence"/>
</dbReference>
<dbReference type="Gene3D" id="3.40.190.10">
    <property type="entry name" value="Periplasmic binding protein-like II"/>
    <property type="match status" value="1"/>
</dbReference>
<dbReference type="PIRSF" id="PIRSF017082">
    <property type="entry name" value="YflP"/>
    <property type="match status" value="1"/>
</dbReference>
<keyword evidence="2" id="KW-0732">Signal</keyword>
<evidence type="ECO:0000313" key="4">
    <source>
        <dbReference type="Proteomes" id="UP001589789"/>
    </source>
</evidence>
<comment type="similarity">
    <text evidence="1">Belongs to the UPF0065 (bug) family.</text>
</comment>
<comment type="caution">
    <text evidence="3">The sequence shown here is derived from an EMBL/GenBank/DDBJ whole genome shotgun (WGS) entry which is preliminary data.</text>
</comment>
<evidence type="ECO:0000313" key="3">
    <source>
        <dbReference type="EMBL" id="MFC0388677.1"/>
    </source>
</evidence>
<feature type="chain" id="PRO_5047380688" evidence="2">
    <location>
        <begin position="23"/>
        <end position="320"/>
    </location>
</feature>
<accession>A0ABV6IYI7</accession>
<dbReference type="Pfam" id="PF03401">
    <property type="entry name" value="TctC"/>
    <property type="match status" value="1"/>
</dbReference>
<name>A0ABV6IYI7_9PROT</name>
<organism evidence="3 4">
    <name type="scientific">Muricoccus vinaceus</name>
    <dbReference type="NCBI Taxonomy" id="424704"/>
    <lineage>
        <taxon>Bacteria</taxon>
        <taxon>Pseudomonadati</taxon>
        <taxon>Pseudomonadota</taxon>
        <taxon>Alphaproteobacteria</taxon>
        <taxon>Acetobacterales</taxon>
        <taxon>Roseomonadaceae</taxon>
        <taxon>Muricoccus</taxon>
    </lineage>
</organism>
<dbReference type="InterPro" id="IPR005064">
    <property type="entry name" value="BUG"/>
</dbReference>
<dbReference type="EMBL" id="JBHLVZ010000084">
    <property type="protein sequence ID" value="MFC0388677.1"/>
    <property type="molecule type" value="Genomic_DNA"/>
</dbReference>
<evidence type="ECO:0000256" key="1">
    <source>
        <dbReference type="ARBA" id="ARBA00006987"/>
    </source>
</evidence>
<evidence type="ECO:0000256" key="2">
    <source>
        <dbReference type="SAM" id="SignalP"/>
    </source>
</evidence>
<dbReference type="PANTHER" id="PTHR42928">
    <property type="entry name" value="TRICARBOXYLATE-BINDING PROTEIN"/>
    <property type="match status" value="1"/>
</dbReference>
<feature type="signal peptide" evidence="2">
    <location>
        <begin position="1"/>
        <end position="22"/>
    </location>
</feature>
<dbReference type="PANTHER" id="PTHR42928:SF5">
    <property type="entry name" value="BLR1237 PROTEIN"/>
    <property type="match status" value="1"/>
</dbReference>
<gene>
    <name evidence="3" type="ORF">ACFFIC_24485</name>
</gene>
<reference evidence="3 4" key="1">
    <citation type="submission" date="2024-09" db="EMBL/GenBank/DDBJ databases">
        <authorList>
            <person name="Sun Q."/>
            <person name="Mori K."/>
        </authorList>
    </citation>
    <scope>NUCLEOTIDE SEQUENCE [LARGE SCALE GENOMIC DNA]</scope>
    <source>
        <strain evidence="3 4">CCM 7468</strain>
    </source>
</reference>
<sequence>MPIRRRSILLAPAILAAPTARAQGTWPQRPLRVVVPYAAGGPSDIVARLLTPGLAAALGQPVVVDNRPGAGSMLGTEAAARATDGHTVLLADSPFTIIPAVQERVPYNAAADLAPVSLIGAVTMILAVNSGFPARNAAALAAAAKARPDTVSFGSSGIGSLSHLLPEWFGQLTGARFANVAYRGAGPALQDVAAGQINAIFSSPASIEGPLRAGQVVPVAVASPQRLPSLPDVPTLREGGVELIADNWFGVLAPVSLPAEARTRLATALAGAIAADDVRARLESLGLEPRPGGPEAFARVLDAEFRRWAEVARAAGVSVR</sequence>
<keyword evidence="4" id="KW-1185">Reference proteome</keyword>